<gene>
    <name evidence="1" type="ORF">METZ01_LOCUS177221</name>
</gene>
<sequence length="314" mass="34684">MRSLRNSILGVSLFAMGASSFAADQPAIRQVSSEGIRHSILICGRLTQLINEKSEVVWQVNEHSRDGSVLPNGNILFSANNVAKEMTRDMKVVWRYALAKPNKELGTAWRLANGNTLVVERGPKPRLLEITKDGKVAVEVPLKPETDNGHMQTRMARKLPNGNYLVPHLLAFKVKEYRPDGTVVAEIKTDLTELGGRAAENWPFTAIRLANGNTVVNLTHGNKTVEFDAKGRVVWRVDNSHVAGRFADPCGGQRLPNGNTVISSYAQRNSAKVRVFEVNREKEVVWELFHPDSNAHGIHVISTNGKPLSDASLK</sequence>
<organism evidence="1">
    <name type="scientific">marine metagenome</name>
    <dbReference type="NCBI Taxonomy" id="408172"/>
    <lineage>
        <taxon>unclassified sequences</taxon>
        <taxon>metagenomes</taxon>
        <taxon>ecological metagenomes</taxon>
    </lineage>
</organism>
<dbReference type="AlphaFoldDB" id="A0A382CGF0"/>
<name>A0A382CGF0_9ZZZZ</name>
<proteinExistence type="predicted"/>
<evidence type="ECO:0000313" key="1">
    <source>
        <dbReference type="EMBL" id="SVB24367.1"/>
    </source>
</evidence>
<dbReference type="SUPFAM" id="SSF63829">
    <property type="entry name" value="Calcium-dependent phosphotriesterase"/>
    <property type="match status" value="1"/>
</dbReference>
<dbReference type="PANTHER" id="PTHR35340:SF5">
    <property type="entry name" value="ASST-DOMAIN-CONTAINING PROTEIN"/>
    <property type="match status" value="1"/>
</dbReference>
<reference evidence="1" key="1">
    <citation type="submission" date="2018-05" db="EMBL/GenBank/DDBJ databases">
        <authorList>
            <person name="Lanie J.A."/>
            <person name="Ng W.-L."/>
            <person name="Kazmierczak K.M."/>
            <person name="Andrzejewski T.M."/>
            <person name="Davidsen T.M."/>
            <person name="Wayne K.J."/>
            <person name="Tettelin H."/>
            <person name="Glass J.I."/>
            <person name="Rusch D."/>
            <person name="Podicherti R."/>
            <person name="Tsui H.-C.T."/>
            <person name="Winkler M.E."/>
        </authorList>
    </citation>
    <scope>NUCLEOTIDE SEQUENCE</scope>
</reference>
<protein>
    <submittedName>
        <fullName evidence="1">Uncharacterized protein</fullName>
    </submittedName>
</protein>
<dbReference type="EMBL" id="UINC01034085">
    <property type="protein sequence ID" value="SVB24367.1"/>
    <property type="molecule type" value="Genomic_DNA"/>
</dbReference>
<accession>A0A382CGF0</accession>
<dbReference type="PANTHER" id="PTHR35340">
    <property type="entry name" value="PQQ ENZYME REPEAT PROTEIN-RELATED"/>
    <property type="match status" value="1"/>
</dbReference>
<dbReference type="InterPro" id="IPR053143">
    <property type="entry name" value="Arylsulfate_ST"/>
</dbReference>